<dbReference type="InterPro" id="IPR025906">
    <property type="entry name" value="YjfB_motility"/>
</dbReference>
<organism evidence="1 2">
    <name type="scientific">Acidovorax carolinensis</name>
    <dbReference type="NCBI Taxonomy" id="553814"/>
    <lineage>
        <taxon>Bacteria</taxon>
        <taxon>Pseudomonadati</taxon>
        <taxon>Pseudomonadota</taxon>
        <taxon>Betaproteobacteria</taxon>
        <taxon>Burkholderiales</taxon>
        <taxon>Comamonadaceae</taxon>
        <taxon>Acidovorax</taxon>
    </lineage>
</organism>
<reference evidence="1 2" key="1">
    <citation type="submission" date="2017-05" db="EMBL/GenBank/DDBJ databases">
        <title>Polyphasic characterization of four soil-derived phenanthrene-degrading Acidovorax strains and proposal of Acidovorax phenanthrenivorans sp. nov.</title>
        <authorList>
            <person name="Singleton D.R."/>
            <person name="Lee J."/>
            <person name="Dickey A.N."/>
            <person name="Stroud A."/>
            <person name="Scholl E.H."/>
            <person name="Wright F.A."/>
            <person name="Aitken M.D."/>
        </authorList>
    </citation>
    <scope>NUCLEOTIDE SEQUENCE [LARGE SCALE GENOMIC DNA]</scope>
    <source>
        <strain evidence="1">NA3</strain>
    </source>
</reference>
<evidence type="ECO:0000313" key="1">
    <source>
        <dbReference type="EMBL" id="ART51927.1"/>
    </source>
</evidence>
<dbReference type="KEGG" id="acin:CBP34_10035"/>
<protein>
    <recommendedName>
        <fullName evidence="3">Motility protein</fullName>
    </recommendedName>
</protein>
<dbReference type="Pfam" id="PF14070">
    <property type="entry name" value="YjfB_motility"/>
    <property type="match status" value="1"/>
</dbReference>
<accession>A0A240U3D7</accession>
<name>A0A240U3D7_9BURK</name>
<evidence type="ECO:0008006" key="3">
    <source>
        <dbReference type="Google" id="ProtNLM"/>
    </source>
</evidence>
<dbReference type="EMBL" id="CP021361">
    <property type="protein sequence ID" value="ART51927.1"/>
    <property type="molecule type" value="Genomic_DNA"/>
</dbReference>
<sequence>MDVGLTNSIVSTSTALASRQTSDAIHITVLKKALDVQASAAATLLQALPQPQPALATSGTLGTQVNTFA</sequence>
<dbReference type="AlphaFoldDB" id="A0A240U3D7"/>
<proteinExistence type="predicted"/>
<evidence type="ECO:0000313" key="2">
    <source>
        <dbReference type="Proteomes" id="UP000194432"/>
    </source>
</evidence>
<dbReference type="Proteomes" id="UP000194432">
    <property type="component" value="Chromosome 1"/>
</dbReference>
<dbReference type="RefSeq" id="WP_094097949.1">
    <property type="nucleotide sequence ID" value="NZ_CP021361.1"/>
</dbReference>
<keyword evidence="2" id="KW-1185">Reference proteome</keyword>
<gene>
    <name evidence="1" type="ORF">CBP34_10035</name>
</gene>